<keyword evidence="2" id="KW-0675">Receptor</keyword>
<evidence type="ECO:0000313" key="3">
    <source>
        <dbReference type="EnsemblPlants" id="AES77937"/>
    </source>
</evidence>
<dbReference type="InterPro" id="IPR032675">
    <property type="entry name" value="LRR_dom_sf"/>
</dbReference>
<evidence type="ECO:0000256" key="1">
    <source>
        <dbReference type="SAM" id="Phobius"/>
    </source>
</evidence>
<dbReference type="PaxDb" id="3880-AES77937"/>
<dbReference type="EnsemblPlants" id="AES77937">
    <property type="protein sequence ID" value="AES77937"/>
    <property type="gene ID" value="MTR_7g022010"/>
</dbReference>
<sequence>MFENQTEEEEEEVIFKRDNKKRIDLHYKEGKKNLPWDWCRRDKVDYASSCQCFEGLCGPLEFNELSGELPMELGKLQNLLAVNISHNSLTGKLLIGSIFQNLDKSSLEGNYGLCSPLLTGPCKMNVPKPLVLDPHGYNDQMDPRIPRNESSESSSPIHHHRFLSISAIIAISASIVIVIGVIAISLVNASVRRKLAFVENALESMCSSSSR</sequence>
<evidence type="ECO:0000313" key="4">
    <source>
        <dbReference type="Proteomes" id="UP000002051"/>
    </source>
</evidence>
<reference evidence="3" key="3">
    <citation type="submission" date="2015-04" db="UniProtKB">
        <authorList>
            <consortium name="EnsemblPlants"/>
        </authorList>
    </citation>
    <scope>IDENTIFICATION</scope>
    <source>
        <strain evidence="3">cv. Jemalong A17</strain>
    </source>
</reference>
<accession>G7KTX3</accession>
<dbReference type="PANTHER" id="PTHR48065">
    <property type="entry name" value="OS10G0469600 PROTEIN"/>
    <property type="match status" value="1"/>
</dbReference>
<reference evidence="2 4" key="2">
    <citation type="journal article" date="2014" name="BMC Genomics">
        <title>An improved genome release (version Mt4.0) for the model legume Medicago truncatula.</title>
        <authorList>
            <person name="Tang H."/>
            <person name="Krishnakumar V."/>
            <person name="Bidwell S."/>
            <person name="Rosen B."/>
            <person name="Chan A."/>
            <person name="Zhou S."/>
            <person name="Gentzbittel L."/>
            <person name="Childs K.L."/>
            <person name="Yandell M."/>
            <person name="Gundlach H."/>
            <person name="Mayer K.F."/>
            <person name="Schwartz D.C."/>
            <person name="Town C.D."/>
        </authorList>
    </citation>
    <scope>GENOME REANNOTATION</scope>
    <source>
        <strain evidence="3 4">cv. Jemalong A17</strain>
    </source>
</reference>
<keyword evidence="1" id="KW-0812">Transmembrane</keyword>
<keyword evidence="2" id="KW-0808">Transferase</keyword>
<keyword evidence="1" id="KW-1133">Transmembrane helix</keyword>
<keyword evidence="1" id="KW-0472">Membrane</keyword>
<reference evidence="2 4" key="1">
    <citation type="journal article" date="2011" name="Nature">
        <title>The Medicago genome provides insight into the evolution of rhizobial symbioses.</title>
        <authorList>
            <person name="Young N.D."/>
            <person name="Debelle F."/>
            <person name="Oldroyd G.E."/>
            <person name="Geurts R."/>
            <person name="Cannon S.B."/>
            <person name="Udvardi M.K."/>
            <person name="Benedito V.A."/>
            <person name="Mayer K.F."/>
            <person name="Gouzy J."/>
            <person name="Schoof H."/>
            <person name="Van de Peer Y."/>
            <person name="Proost S."/>
            <person name="Cook D.R."/>
            <person name="Meyers B.C."/>
            <person name="Spannagl M."/>
            <person name="Cheung F."/>
            <person name="De Mita S."/>
            <person name="Krishnakumar V."/>
            <person name="Gundlach H."/>
            <person name="Zhou S."/>
            <person name="Mudge J."/>
            <person name="Bharti A.K."/>
            <person name="Murray J.D."/>
            <person name="Naoumkina M.A."/>
            <person name="Rosen B."/>
            <person name="Silverstein K.A."/>
            <person name="Tang H."/>
            <person name="Rombauts S."/>
            <person name="Zhao P.X."/>
            <person name="Zhou P."/>
            <person name="Barbe V."/>
            <person name="Bardou P."/>
            <person name="Bechner M."/>
            <person name="Bellec A."/>
            <person name="Berger A."/>
            <person name="Berges H."/>
            <person name="Bidwell S."/>
            <person name="Bisseling T."/>
            <person name="Choisne N."/>
            <person name="Couloux A."/>
            <person name="Denny R."/>
            <person name="Deshpande S."/>
            <person name="Dai X."/>
            <person name="Doyle J.J."/>
            <person name="Dudez A.M."/>
            <person name="Farmer A.D."/>
            <person name="Fouteau S."/>
            <person name="Franken C."/>
            <person name="Gibelin C."/>
            <person name="Gish J."/>
            <person name="Goldstein S."/>
            <person name="Gonzalez A.J."/>
            <person name="Green P.J."/>
            <person name="Hallab A."/>
            <person name="Hartog M."/>
            <person name="Hua A."/>
            <person name="Humphray S.J."/>
            <person name="Jeong D.H."/>
            <person name="Jing Y."/>
            <person name="Jocker A."/>
            <person name="Kenton S.M."/>
            <person name="Kim D.J."/>
            <person name="Klee K."/>
            <person name="Lai H."/>
            <person name="Lang C."/>
            <person name="Lin S."/>
            <person name="Macmil S.L."/>
            <person name="Magdelenat G."/>
            <person name="Matthews L."/>
            <person name="McCorrison J."/>
            <person name="Monaghan E.L."/>
            <person name="Mun J.H."/>
            <person name="Najar F.Z."/>
            <person name="Nicholson C."/>
            <person name="Noirot C."/>
            <person name="O'Bleness M."/>
            <person name="Paule C.R."/>
            <person name="Poulain J."/>
            <person name="Prion F."/>
            <person name="Qin B."/>
            <person name="Qu C."/>
            <person name="Retzel E.F."/>
            <person name="Riddle C."/>
            <person name="Sallet E."/>
            <person name="Samain S."/>
            <person name="Samson N."/>
            <person name="Sanders I."/>
            <person name="Saurat O."/>
            <person name="Scarpelli C."/>
            <person name="Schiex T."/>
            <person name="Segurens B."/>
            <person name="Severin A.J."/>
            <person name="Sherrier D.J."/>
            <person name="Shi R."/>
            <person name="Sims S."/>
            <person name="Singer S.R."/>
            <person name="Sinharoy S."/>
            <person name="Sterck L."/>
            <person name="Viollet A."/>
            <person name="Wang B.B."/>
            <person name="Wang K."/>
            <person name="Wang M."/>
            <person name="Wang X."/>
            <person name="Warfsmann J."/>
            <person name="Weissenbach J."/>
            <person name="White D.D."/>
            <person name="White J.D."/>
            <person name="Wiley G.B."/>
            <person name="Wincker P."/>
            <person name="Xing Y."/>
            <person name="Yang L."/>
            <person name="Yao Z."/>
            <person name="Ying F."/>
            <person name="Zhai J."/>
            <person name="Zhou L."/>
            <person name="Zuber A."/>
            <person name="Denarie J."/>
            <person name="Dixon R.A."/>
            <person name="May G.D."/>
            <person name="Schwartz D.C."/>
            <person name="Rogers J."/>
            <person name="Quetier F."/>
            <person name="Town C.D."/>
            <person name="Roe B.A."/>
        </authorList>
    </citation>
    <scope>NUCLEOTIDE SEQUENCE [LARGE SCALE GENOMIC DNA]</scope>
    <source>
        <strain evidence="2">A17</strain>
        <strain evidence="3 4">cv. Jemalong A17</strain>
    </source>
</reference>
<evidence type="ECO:0000313" key="2">
    <source>
        <dbReference type="EMBL" id="AES77937.1"/>
    </source>
</evidence>
<dbReference type="EMBL" id="CM001223">
    <property type="protein sequence ID" value="AES77937.1"/>
    <property type="molecule type" value="Genomic_DNA"/>
</dbReference>
<organism evidence="2 4">
    <name type="scientific">Medicago truncatula</name>
    <name type="common">Barrel medic</name>
    <name type="synonym">Medicago tribuloides</name>
    <dbReference type="NCBI Taxonomy" id="3880"/>
    <lineage>
        <taxon>Eukaryota</taxon>
        <taxon>Viridiplantae</taxon>
        <taxon>Streptophyta</taxon>
        <taxon>Embryophyta</taxon>
        <taxon>Tracheophyta</taxon>
        <taxon>Spermatophyta</taxon>
        <taxon>Magnoliopsida</taxon>
        <taxon>eudicotyledons</taxon>
        <taxon>Gunneridae</taxon>
        <taxon>Pentapetalae</taxon>
        <taxon>rosids</taxon>
        <taxon>fabids</taxon>
        <taxon>Fabales</taxon>
        <taxon>Fabaceae</taxon>
        <taxon>Papilionoideae</taxon>
        <taxon>50 kb inversion clade</taxon>
        <taxon>NPAAA clade</taxon>
        <taxon>Hologalegina</taxon>
        <taxon>IRL clade</taxon>
        <taxon>Trifolieae</taxon>
        <taxon>Medicago</taxon>
    </lineage>
</organism>
<dbReference type="GO" id="GO:0016301">
    <property type="term" value="F:kinase activity"/>
    <property type="evidence" value="ECO:0007669"/>
    <property type="project" value="UniProtKB-KW"/>
</dbReference>
<dbReference type="HOGENOM" id="CLU_1306493_0_0_1"/>
<keyword evidence="2" id="KW-0418">Kinase</keyword>
<dbReference type="SUPFAM" id="SSF52058">
    <property type="entry name" value="L domain-like"/>
    <property type="match status" value="1"/>
</dbReference>
<dbReference type="AlphaFoldDB" id="G7KTX3"/>
<keyword evidence="4" id="KW-1185">Reference proteome</keyword>
<dbReference type="Proteomes" id="UP000002051">
    <property type="component" value="Unassembled WGS sequence"/>
</dbReference>
<name>G7KTX3_MEDTR</name>
<gene>
    <name evidence="2" type="ordered locus">MTR_7g022010</name>
</gene>
<dbReference type="STRING" id="3880.G7KTX3"/>
<feature type="transmembrane region" description="Helical" evidence="1">
    <location>
        <begin position="162"/>
        <end position="187"/>
    </location>
</feature>
<protein>
    <submittedName>
        <fullName evidence="2">LRR receptor-like kinase family protein, putative</fullName>
    </submittedName>
</protein>
<dbReference type="eggNOG" id="ENOG502QU7G">
    <property type="taxonomic scope" value="Eukaryota"/>
</dbReference>
<dbReference type="Gene3D" id="3.80.10.10">
    <property type="entry name" value="Ribonuclease Inhibitor"/>
    <property type="match status" value="1"/>
</dbReference>
<proteinExistence type="predicted"/>